<protein>
    <submittedName>
        <fullName evidence="1">Uncharacterized protein</fullName>
    </submittedName>
</protein>
<organism evidence="1 2">
    <name type="scientific">Avena sativa</name>
    <name type="common">Oat</name>
    <dbReference type="NCBI Taxonomy" id="4498"/>
    <lineage>
        <taxon>Eukaryota</taxon>
        <taxon>Viridiplantae</taxon>
        <taxon>Streptophyta</taxon>
        <taxon>Embryophyta</taxon>
        <taxon>Tracheophyta</taxon>
        <taxon>Spermatophyta</taxon>
        <taxon>Magnoliopsida</taxon>
        <taxon>Liliopsida</taxon>
        <taxon>Poales</taxon>
        <taxon>Poaceae</taxon>
        <taxon>BOP clade</taxon>
        <taxon>Pooideae</taxon>
        <taxon>Poodae</taxon>
        <taxon>Poeae</taxon>
        <taxon>Poeae Chloroplast Group 1 (Aveneae type)</taxon>
        <taxon>Aveninae</taxon>
        <taxon>Avena</taxon>
    </lineage>
</organism>
<sequence>MRRGAVQRYGPRRHAGEKPGSGGRGAVAVDRLSALPDALLHHIMSSLKAWEVVRTCVLARRWRDLWASAPCVDLRVRYLSRDSEPPEEFRDFVHRLFLLRDVSMPVDTLRLRSSDEDARFDENDASIWIRVAINRRARVIHLAGHRKEAASLDGVHFVSRHLKILKLSYAWLDSSNLQQLSSSCTSLEELDLKDCLITSPEIVSASLKILIMLKCKINCAFSIVAPNLALLRLVTPYVRVPSFTNFGSLVTSTIVLDDSYLGDDFEHISDKDDCDETTDDDGDDNNDNDRSGNYKIHDGSSLSADDFGYMCDEDDFGKFGYGHGFPGGRYGHDRYKDNYHYGSDIDSDDNTYEYSEIASDAKYGYKGDGQNPSKGGNYGENSLGNHSKILGGHHILESLSSATRLELLTDAGEVVLSREMMRCPTFSNLKTLSLGEWCMAADFDALIFLLQHSPNIERLFLQLKINFNTRKALETGIKPMGRSFTCKDLGMVKIKCSKDDARVHTLAHMFMANGVPFEKIYVRRSGNAHLRGQKFMRELARDELIECGMDDWM</sequence>
<evidence type="ECO:0000313" key="2">
    <source>
        <dbReference type="Proteomes" id="UP001732700"/>
    </source>
</evidence>
<keyword evidence="2" id="KW-1185">Reference proteome</keyword>
<dbReference type="Proteomes" id="UP001732700">
    <property type="component" value="Chromosome 5A"/>
</dbReference>
<dbReference type="EnsemblPlants" id="AVESA.00010b.r2.5AG0847240.1">
    <property type="protein sequence ID" value="AVESA.00010b.r2.5AG0847240.1.CDS"/>
    <property type="gene ID" value="AVESA.00010b.r2.5AG0847240"/>
</dbReference>
<evidence type="ECO:0000313" key="1">
    <source>
        <dbReference type="EnsemblPlants" id="AVESA.00010b.r2.5AG0847240.1.CDS"/>
    </source>
</evidence>
<accession>A0ACD5XSE7</accession>
<reference evidence="1" key="1">
    <citation type="submission" date="2021-05" db="EMBL/GenBank/DDBJ databases">
        <authorList>
            <person name="Scholz U."/>
            <person name="Mascher M."/>
            <person name="Fiebig A."/>
        </authorList>
    </citation>
    <scope>NUCLEOTIDE SEQUENCE [LARGE SCALE GENOMIC DNA]</scope>
</reference>
<name>A0ACD5XSE7_AVESA</name>
<reference evidence="1" key="2">
    <citation type="submission" date="2025-09" db="UniProtKB">
        <authorList>
            <consortium name="EnsemblPlants"/>
        </authorList>
    </citation>
    <scope>IDENTIFICATION</scope>
</reference>
<proteinExistence type="predicted"/>